<dbReference type="InterPro" id="IPR013320">
    <property type="entry name" value="ConA-like_dom_sf"/>
</dbReference>
<dbReference type="PROSITE" id="PS51828">
    <property type="entry name" value="PTX_2"/>
    <property type="match status" value="1"/>
</dbReference>
<accession>A0AAV1Q9V3</accession>
<dbReference type="GO" id="GO:0005576">
    <property type="term" value="C:extracellular region"/>
    <property type="evidence" value="ECO:0007669"/>
    <property type="project" value="UniProtKB-SubCell"/>
</dbReference>
<dbReference type="InterPro" id="IPR051005">
    <property type="entry name" value="Pentraxin_domain"/>
</dbReference>
<comment type="subcellular location">
    <subcellularLocation>
        <location evidence="1 9">Secreted</location>
    </subcellularLocation>
</comment>
<evidence type="ECO:0000256" key="6">
    <source>
        <dbReference type="ARBA" id="ARBA00023157"/>
    </source>
</evidence>
<name>A0AAV1Q9V3_SCOSC</name>
<dbReference type="Proteomes" id="UP001314229">
    <property type="component" value="Unassembled WGS sequence"/>
</dbReference>
<evidence type="ECO:0000313" key="12">
    <source>
        <dbReference type="Proteomes" id="UP001314229"/>
    </source>
</evidence>
<evidence type="ECO:0000256" key="5">
    <source>
        <dbReference type="ARBA" id="ARBA00022837"/>
    </source>
</evidence>
<evidence type="ECO:0000259" key="10">
    <source>
        <dbReference type="PROSITE" id="PS51828"/>
    </source>
</evidence>
<evidence type="ECO:0000256" key="9">
    <source>
        <dbReference type="RuleBase" id="RU362112"/>
    </source>
</evidence>
<keyword evidence="2" id="KW-0964">Secreted</keyword>
<comment type="similarity">
    <text evidence="7 9">Belongs to the pentraxin family.</text>
</comment>
<evidence type="ECO:0000256" key="8">
    <source>
        <dbReference type="PROSITE-ProRule" id="PRU01172"/>
    </source>
</evidence>
<keyword evidence="12" id="KW-1185">Reference proteome</keyword>
<dbReference type="PANTHER" id="PTHR45869:SF7">
    <property type="entry name" value="C-REACTIVE PROTEIN"/>
    <property type="match status" value="1"/>
</dbReference>
<dbReference type="SUPFAM" id="SSF49899">
    <property type="entry name" value="Concanavalin A-like lectins/glucanases"/>
    <property type="match status" value="1"/>
</dbReference>
<keyword evidence="6" id="KW-1015">Disulfide bond</keyword>
<evidence type="ECO:0000256" key="1">
    <source>
        <dbReference type="ARBA" id="ARBA00004613"/>
    </source>
</evidence>
<keyword evidence="5 9" id="KW-0106">Calcium</keyword>
<dbReference type="InterPro" id="IPR001759">
    <property type="entry name" value="PTX_dom"/>
</dbReference>
<comment type="subunit">
    <text evidence="9">Homopentamer. Pentaxin (or pentraxin) have a discoid arrangement of 5 non-covalently bound subunits.</text>
</comment>
<feature type="chain" id="PRO_5043094437" description="Pentraxin family member" evidence="9">
    <location>
        <begin position="18"/>
        <end position="229"/>
    </location>
</feature>
<comment type="cofactor">
    <cofactor evidence="9">
        <name>Ca(2+)</name>
        <dbReference type="ChEBI" id="CHEBI:29108"/>
    </cofactor>
    <text evidence="9">Binds 2 calcium ions per subunit.</text>
</comment>
<dbReference type="GO" id="GO:0046872">
    <property type="term" value="F:metal ion binding"/>
    <property type="evidence" value="ECO:0007669"/>
    <property type="project" value="UniProtKB-KW"/>
</dbReference>
<dbReference type="PANTHER" id="PTHR45869">
    <property type="entry name" value="C-REACTIVE PROTEIN-RELATED"/>
    <property type="match status" value="1"/>
</dbReference>
<reference evidence="11 12" key="1">
    <citation type="submission" date="2024-01" db="EMBL/GenBank/DDBJ databases">
        <authorList>
            <person name="Alioto T."/>
            <person name="Alioto T."/>
            <person name="Gomez Garrido J."/>
        </authorList>
    </citation>
    <scope>NUCLEOTIDE SEQUENCE [LARGE SCALE GENOMIC DNA]</scope>
</reference>
<keyword evidence="3 9" id="KW-0479">Metal-binding</keyword>
<evidence type="ECO:0000313" key="11">
    <source>
        <dbReference type="EMBL" id="CAK6981237.1"/>
    </source>
</evidence>
<dbReference type="Gene3D" id="2.60.120.200">
    <property type="match status" value="1"/>
</dbReference>
<dbReference type="EMBL" id="CAWUFR010000793">
    <property type="protein sequence ID" value="CAK6981237.1"/>
    <property type="molecule type" value="Genomic_DNA"/>
</dbReference>
<sequence length="229" mass="25898">METRTLLFSLLWAAALCEDLSGKQFTFPDDPKSLNVPHVTLHIDTDSIPTMTVCLRFFSQLQRTQGLFSLATRDHPNAVMLMKSSQGKYKVHLGSNTYEFEDLPTHLLDWNSVCWTWDSGTGLNQLWLNGLRTSQKLVGLNYDVSGDMNAIIGQEQDAFQGGYNQNDSFEGDVTDLHMWSHIVSACDTRSYMNQGSFNPGNLLNWNDLSYKISGNVYIQDSDFKEPACY</sequence>
<evidence type="ECO:0000256" key="3">
    <source>
        <dbReference type="ARBA" id="ARBA00022723"/>
    </source>
</evidence>
<evidence type="ECO:0000256" key="2">
    <source>
        <dbReference type="ARBA" id="ARBA00022525"/>
    </source>
</evidence>
<dbReference type="Pfam" id="PF00354">
    <property type="entry name" value="Pentaxin"/>
    <property type="match status" value="1"/>
</dbReference>
<comment type="caution">
    <text evidence="8">Lacks conserved residue(s) required for the propagation of feature annotation.</text>
</comment>
<gene>
    <name evidence="11" type="ORF">FSCOSCO3_A007841</name>
</gene>
<feature type="signal peptide" evidence="9">
    <location>
        <begin position="1"/>
        <end position="17"/>
    </location>
</feature>
<comment type="caution">
    <text evidence="11">The sequence shown here is derived from an EMBL/GenBank/DDBJ whole genome shotgun (WGS) entry which is preliminary data.</text>
</comment>
<evidence type="ECO:0000256" key="7">
    <source>
        <dbReference type="ARBA" id="ARBA00038102"/>
    </source>
</evidence>
<dbReference type="AlphaFoldDB" id="A0AAV1Q9V3"/>
<keyword evidence="4 9" id="KW-0732">Signal</keyword>
<dbReference type="SMART" id="SM00159">
    <property type="entry name" value="PTX"/>
    <property type="match status" value="1"/>
</dbReference>
<proteinExistence type="inferred from homology"/>
<protein>
    <recommendedName>
        <fullName evidence="9">Pentraxin family member</fullName>
    </recommendedName>
</protein>
<organism evidence="11 12">
    <name type="scientific">Scomber scombrus</name>
    <name type="common">Atlantic mackerel</name>
    <name type="synonym">Scomber vernalis</name>
    <dbReference type="NCBI Taxonomy" id="13677"/>
    <lineage>
        <taxon>Eukaryota</taxon>
        <taxon>Metazoa</taxon>
        <taxon>Chordata</taxon>
        <taxon>Craniata</taxon>
        <taxon>Vertebrata</taxon>
        <taxon>Euteleostomi</taxon>
        <taxon>Actinopterygii</taxon>
        <taxon>Neopterygii</taxon>
        <taxon>Teleostei</taxon>
        <taxon>Neoteleostei</taxon>
        <taxon>Acanthomorphata</taxon>
        <taxon>Pelagiaria</taxon>
        <taxon>Scombriformes</taxon>
        <taxon>Scombridae</taxon>
        <taxon>Scomber</taxon>
    </lineage>
</organism>
<feature type="domain" description="Pentraxin (PTX)" evidence="10">
    <location>
        <begin position="21"/>
        <end position="224"/>
    </location>
</feature>
<dbReference type="PRINTS" id="PR00895">
    <property type="entry name" value="PENTAXIN"/>
</dbReference>
<evidence type="ECO:0000256" key="4">
    <source>
        <dbReference type="ARBA" id="ARBA00022729"/>
    </source>
</evidence>